<dbReference type="Gramene" id="EOX97989">
    <property type="protein sequence ID" value="EOX97989"/>
    <property type="gene ID" value="TCM_006865"/>
</dbReference>
<dbReference type="InterPro" id="IPR022740">
    <property type="entry name" value="Polyphenol_oxidase_C"/>
</dbReference>
<dbReference type="InParanoid" id="A0A061DYX6"/>
<dbReference type="PANTHER" id="PTHR36608">
    <property type="entry name" value="POLYPHENOL OXIDASE C, CHLOROPLASTIC-LIKE"/>
    <property type="match status" value="1"/>
</dbReference>
<evidence type="ECO:0000259" key="1">
    <source>
        <dbReference type="Pfam" id="PF12143"/>
    </source>
</evidence>
<dbReference type="Pfam" id="PF12143">
    <property type="entry name" value="PPO1_KFDV"/>
    <property type="match status" value="1"/>
</dbReference>
<dbReference type="STRING" id="3641.A0A061DYX6"/>
<dbReference type="PANTHER" id="PTHR36608:SF2">
    <property type="entry name" value="POLYPHENOL OXIDASE C-TERMINAL DOMAIN-CONTAINING PROTEIN"/>
    <property type="match status" value="1"/>
</dbReference>
<name>A0A061DYX6_THECC</name>
<reference evidence="2 3" key="1">
    <citation type="journal article" date="2013" name="Genome Biol.">
        <title>The genome sequence of the most widely cultivated cacao type and its use to identify candidate genes regulating pod color.</title>
        <authorList>
            <person name="Motamayor J.C."/>
            <person name="Mockaitis K."/>
            <person name="Schmutz J."/>
            <person name="Haiminen N."/>
            <person name="Iii D.L."/>
            <person name="Cornejo O."/>
            <person name="Findley S.D."/>
            <person name="Zheng P."/>
            <person name="Utro F."/>
            <person name="Royaert S."/>
            <person name="Saski C."/>
            <person name="Jenkins J."/>
            <person name="Podicheti R."/>
            <person name="Zhao M."/>
            <person name="Scheffler B.E."/>
            <person name="Stack J.C."/>
            <person name="Feltus F.A."/>
            <person name="Mustiga G.M."/>
            <person name="Amores F."/>
            <person name="Phillips W."/>
            <person name="Marelli J.P."/>
            <person name="May G.D."/>
            <person name="Shapiro H."/>
            <person name="Ma J."/>
            <person name="Bustamante C.D."/>
            <person name="Schnell R.J."/>
            <person name="Main D."/>
            <person name="Gilbert D."/>
            <person name="Parida L."/>
            <person name="Kuhn D.N."/>
        </authorList>
    </citation>
    <scope>NUCLEOTIDE SEQUENCE [LARGE SCALE GENOMIC DNA]</scope>
    <source>
        <strain evidence="3">cv. Matina 1-6</strain>
    </source>
</reference>
<accession>A0A061DYX6</accession>
<sequence>MSFSLLLWCSKLQRLYTVSQVFYLTQLFYLMRHVETRNHLTKSEKEEEEVIVVHGIEVKGDAYVKFDVYVNVVDETIMTPKFREFAGTFAHIPGGGEMMKRKTDLKLGVSELLEDLEADQDETIWVTLLPRTASCSNVTIGGVRTQHIR</sequence>
<feature type="domain" description="Polyphenol oxidase C-terminal" evidence="1">
    <location>
        <begin position="41"/>
        <end position="144"/>
    </location>
</feature>
<dbReference type="HOGENOM" id="CLU_1753004_0_0_1"/>
<evidence type="ECO:0000313" key="3">
    <source>
        <dbReference type="Proteomes" id="UP000026915"/>
    </source>
</evidence>
<dbReference type="OMA" id="QDETIWV"/>
<organism evidence="2 3">
    <name type="scientific">Theobroma cacao</name>
    <name type="common">Cacao</name>
    <name type="synonym">Cocoa</name>
    <dbReference type="NCBI Taxonomy" id="3641"/>
    <lineage>
        <taxon>Eukaryota</taxon>
        <taxon>Viridiplantae</taxon>
        <taxon>Streptophyta</taxon>
        <taxon>Embryophyta</taxon>
        <taxon>Tracheophyta</taxon>
        <taxon>Spermatophyta</taxon>
        <taxon>Magnoliopsida</taxon>
        <taxon>eudicotyledons</taxon>
        <taxon>Gunneridae</taxon>
        <taxon>Pentapetalae</taxon>
        <taxon>rosids</taxon>
        <taxon>malvids</taxon>
        <taxon>Malvales</taxon>
        <taxon>Malvaceae</taxon>
        <taxon>Byttnerioideae</taxon>
        <taxon>Theobroma</taxon>
    </lineage>
</organism>
<proteinExistence type="predicted"/>
<dbReference type="GO" id="GO:0004097">
    <property type="term" value="F:catechol oxidase activity"/>
    <property type="evidence" value="ECO:0007669"/>
    <property type="project" value="InterPro"/>
</dbReference>
<dbReference type="Proteomes" id="UP000026915">
    <property type="component" value="Chromosome 2"/>
</dbReference>
<keyword evidence="3" id="KW-1185">Reference proteome</keyword>
<gene>
    <name evidence="2" type="ORF">TCM_006865</name>
</gene>
<dbReference type="eggNOG" id="ENOG502QVTH">
    <property type="taxonomic scope" value="Eukaryota"/>
</dbReference>
<protein>
    <recommendedName>
        <fullName evidence="1">Polyphenol oxidase C-terminal domain-containing protein</fullName>
    </recommendedName>
</protein>
<dbReference type="EMBL" id="CM001880">
    <property type="protein sequence ID" value="EOX97989.1"/>
    <property type="molecule type" value="Genomic_DNA"/>
</dbReference>
<evidence type="ECO:0000313" key="2">
    <source>
        <dbReference type="EMBL" id="EOX97989.1"/>
    </source>
</evidence>
<dbReference type="AlphaFoldDB" id="A0A061DYX6"/>